<dbReference type="Pfam" id="PF14243">
    <property type="entry name" value="R2K_3"/>
    <property type="match status" value="1"/>
</dbReference>
<evidence type="ECO:0000313" key="3">
    <source>
        <dbReference type="Proteomes" id="UP001176429"/>
    </source>
</evidence>
<sequence length="257" mass="28652">MLNSLLPSLPYQRLIDPMWEEEATVARQHGHNVCLFDDGQQRIYQPINPQLPTLYRGWMLTASEYQRLTELTPLLVSPAEYLASHQAIGWYKALTGLTPRSEIVAAGEAEEAVAAFINQRGKCFVKGLSKSFEAQSVVTSLTEFQDLLSKQGIEPTDKLFVREFIDLADTPEQRFFVVRGEAFGATGQAFPEALKPALQTLQNRWFCTIDVAFTSTGAPLIIEVGDGQVSDTKEWTVSELYQSALARLAALANQHKQ</sequence>
<gene>
    <name evidence="2" type="ORF">Q5H93_16305</name>
</gene>
<comment type="caution">
    <text evidence="2">The sequence shown here is derived from an EMBL/GenBank/DDBJ whole genome shotgun (WGS) entry which is preliminary data.</text>
</comment>
<proteinExistence type="predicted"/>
<reference evidence="2" key="1">
    <citation type="submission" date="2023-07" db="EMBL/GenBank/DDBJ databases">
        <authorList>
            <person name="Kim M.K."/>
        </authorList>
    </citation>
    <scope>NUCLEOTIDE SEQUENCE</scope>
    <source>
        <strain evidence="2">ASUV-10-1</strain>
    </source>
</reference>
<dbReference type="InterPro" id="IPR025643">
    <property type="entry name" value="R2K_3"/>
</dbReference>
<protein>
    <submittedName>
        <fullName evidence="2">ATP-grasp domain-containing protein</fullName>
    </submittedName>
</protein>
<dbReference type="Proteomes" id="UP001176429">
    <property type="component" value="Unassembled WGS sequence"/>
</dbReference>
<dbReference type="RefSeq" id="WP_305007662.1">
    <property type="nucleotide sequence ID" value="NZ_JAUQSY010000010.1"/>
</dbReference>
<dbReference type="EMBL" id="JAUQSY010000010">
    <property type="protein sequence ID" value="MDO7876308.1"/>
    <property type="molecule type" value="Genomic_DNA"/>
</dbReference>
<evidence type="ECO:0000313" key="2">
    <source>
        <dbReference type="EMBL" id="MDO7876308.1"/>
    </source>
</evidence>
<feature type="domain" description="ATP-grasp" evidence="1">
    <location>
        <begin position="116"/>
        <end position="242"/>
    </location>
</feature>
<organism evidence="2 3">
    <name type="scientific">Hymenobacter aranciens</name>
    <dbReference type="NCBI Taxonomy" id="3063996"/>
    <lineage>
        <taxon>Bacteria</taxon>
        <taxon>Pseudomonadati</taxon>
        <taxon>Bacteroidota</taxon>
        <taxon>Cytophagia</taxon>
        <taxon>Cytophagales</taxon>
        <taxon>Hymenobacteraceae</taxon>
        <taxon>Hymenobacter</taxon>
    </lineage>
</organism>
<keyword evidence="3" id="KW-1185">Reference proteome</keyword>
<accession>A0ABT9BF75</accession>
<evidence type="ECO:0000259" key="1">
    <source>
        <dbReference type="Pfam" id="PF14243"/>
    </source>
</evidence>
<name>A0ABT9BF75_9BACT</name>